<keyword evidence="5" id="KW-1185">Reference proteome</keyword>
<dbReference type="InParanoid" id="A0A0Q3RHE2"/>
<dbReference type="InterPro" id="IPR036420">
    <property type="entry name" value="BRCT_dom_sf"/>
</dbReference>
<evidence type="ECO:0000259" key="2">
    <source>
        <dbReference type="PROSITE" id="PS50172"/>
    </source>
</evidence>
<feature type="compositionally biased region" description="Gly residues" evidence="1">
    <location>
        <begin position="80"/>
        <end position="89"/>
    </location>
</feature>
<organism evidence="3">
    <name type="scientific">Brachypodium distachyon</name>
    <name type="common">Purple false brome</name>
    <name type="synonym">Trachynia distachya</name>
    <dbReference type="NCBI Taxonomy" id="15368"/>
    <lineage>
        <taxon>Eukaryota</taxon>
        <taxon>Viridiplantae</taxon>
        <taxon>Streptophyta</taxon>
        <taxon>Embryophyta</taxon>
        <taxon>Tracheophyta</taxon>
        <taxon>Spermatophyta</taxon>
        <taxon>Magnoliopsida</taxon>
        <taxon>Liliopsida</taxon>
        <taxon>Poales</taxon>
        <taxon>Poaceae</taxon>
        <taxon>BOP clade</taxon>
        <taxon>Pooideae</taxon>
        <taxon>Stipodae</taxon>
        <taxon>Brachypodieae</taxon>
        <taxon>Brachypodium</taxon>
    </lineage>
</organism>
<feature type="compositionally biased region" description="Low complexity" evidence="1">
    <location>
        <begin position="266"/>
        <end position="279"/>
    </location>
</feature>
<dbReference type="InterPro" id="IPR001357">
    <property type="entry name" value="BRCT_dom"/>
</dbReference>
<sequence length="575" mass="62765">MGEIKRNRGTRRTPRSGGGGRDGGGRSGGLPAGDGGAGRGGLPADDGGGGMGGLPGDTKVHVTEPSGMPAPRGDTCRIGGTLGGSGGGGLHRRGKGHAEEASGRPARVGESEDEIGGTPRGYGEAGSGGILAGSGGGTSRLHGGGKRGAVKFEAERADGPFSGILMLCVDFTSSKLADEVFEAYKEKIEELGGTYVTGYNYKQATHLAVMGNIPPGARTFWEGESKQVTKIKWIDDCYREKKLLPIEAKGRCENLISQPNEMTPVSRKSSASKCLSTSSKKLKHATRNKSGTPRRLDFSSQRSIYHRHLSCEAECEFTEQLYDYALRYRMSEYCEIPGCDQTIFCEEDNVEIIMPQSMKTSKLGTKVVVLRSFARLVSMHQEGWALGGNFSGKNIRIYADESVKFHGLADGVIVRYNDEDGDLDYTQFVYVIKEEVFLGQTLPFDLTEWLRIISQGVKSCHRNLLCNHIDLMEPYQAYGHFVCMYQIFWNIEGTPGWTDLLGSLGHYSGWRSQGVKCSFIASTLNYVAEKNSTLEFDDESRIVDYEDDVRGLLRVVNNTFKHKAISKICGLHHNE</sequence>
<reference evidence="3 4" key="1">
    <citation type="journal article" date="2010" name="Nature">
        <title>Genome sequencing and analysis of the model grass Brachypodium distachyon.</title>
        <authorList>
            <consortium name="International Brachypodium Initiative"/>
        </authorList>
    </citation>
    <scope>NUCLEOTIDE SEQUENCE [LARGE SCALE GENOMIC DNA]</scope>
    <source>
        <strain evidence="3 4">Bd21</strain>
    </source>
</reference>
<feature type="region of interest" description="Disordered" evidence="1">
    <location>
        <begin position="262"/>
        <end position="296"/>
    </location>
</feature>
<name>A0A0Q3RHE2_BRADI</name>
<evidence type="ECO:0000256" key="1">
    <source>
        <dbReference type="SAM" id="MobiDB-lite"/>
    </source>
</evidence>
<feature type="compositionally biased region" description="Basic and acidic residues" evidence="1">
    <location>
        <begin position="96"/>
        <end position="110"/>
    </location>
</feature>
<feature type="region of interest" description="Disordered" evidence="1">
    <location>
        <begin position="1"/>
        <end position="145"/>
    </location>
</feature>
<dbReference type="PANTHER" id="PTHR35161">
    <property type="entry name" value="OS02G0303100 PROTEIN"/>
    <property type="match status" value="1"/>
</dbReference>
<dbReference type="Gene3D" id="3.40.50.10190">
    <property type="entry name" value="BRCT domain"/>
    <property type="match status" value="1"/>
</dbReference>
<dbReference type="PANTHER" id="PTHR35161:SF15">
    <property type="entry name" value="OS07G0690800 PROTEIN"/>
    <property type="match status" value="1"/>
</dbReference>
<dbReference type="Gramene" id="KQK12666">
    <property type="protein sequence ID" value="KQK12666"/>
    <property type="gene ID" value="BRADI_1g05230v3"/>
</dbReference>
<dbReference type="Proteomes" id="UP000008810">
    <property type="component" value="Chromosome 1"/>
</dbReference>
<accession>A0A0Q3RHE2</accession>
<reference evidence="4" key="3">
    <citation type="submission" date="2018-08" db="UniProtKB">
        <authorList>
            <consortium name="EnsemblPlants"/>
        </authorList>
    </citation>
    <scope>IDENTIFICATION</scope>
    <source>
        <strain evidence="4">cv. Bd21</strain>
    </source>
</reference>
<evidence type="ECO:0000313" key="5">
    <source>
        <dbReference type="Proteomes" id="UP000008810"/>
    </source>
</evidence>
<dbReference type="AlphaFoldDB" id="A0A0Q3RHE2"/>
<reference evidence="3" key="2">
    <citation type="submission" date="2017-06" db="EMBL/GenBank/DDBJ databases">
        <title>WGS assembly of Brachypodium distachyon.</title>
        <authorList>
            <consortium name="The International Brachypodium Initiative"/>
            <person name="Lucas S."/>
            <person name="Harmon-Smith M."/>
            <person name="Lail K."/>
            <person name="Tice H."/>
            <person name="Grimwood J."/>
            <person name="Bruce D."/>
            <person name="Barry K."/>
            <person name="Shu S."/>
            <person name="Lindquist E."/>
            <person name="Wang M."/>
            <person name="Pitluck S."/>
            <person name="Vogel J.P."/>
            <person name="Garvin D.F."/>
            <person name="Mockler T.C."/>
            <person name="Schmutz J."/>
            <person name="Rokhsar D."/>
            <person name="Bevan M.W."/>
        </authorList>
    </citation>
    <scope>NUCLEOTIDE SEQUENCE</scope>
    <source>
        <strain evidence="3">Bd21</strain>
    </source>
</reference>
<protein>
    <recommendedName>
        <fullName evidence="2">BRCT domain-containing protein</fullName>
    </recommendedName>
</protein>
<dbReference type="OrthoDB" id="693398at2759"/>
<dbReference type="SUPFAM" id="SSF52113">
    <property type="entry name" value="BRCT domain"/>
    <property type="match status" value="1"/>
</dbReference>
<dbReference type="FunCoup" id="A0A0Q3RHE2">
    <property type="interactions" value="252"/>
</dbReference>
<dbReference type="PROSITE" id="PS50172">
    <property type="entry name" value="BRCT"/>
    <property type="match status" value="1"/>
</dbReference>
<dbReference type="ExpressionAtlas" id="A0A0Q3RHE2">
    <property type="expression patterns" value="baseline and differential"/>
</dbReference>
<feature type="compositionally biased region" description="Gly residues" evidence="1">
    <location>
        <begin position="16"/>
        <end position="55"/>
    </location>
</feature>
<evidence type="ECO:0000313" key="3">
    <source>
        <dbReference type="EMBL" id="KQK12666.2"/>
    </source>
</evidence>
<dbReference type="EMBL" id="CM000880">
    <property type="protein sequence ID" value="KQK12666.2"/>
    <property type="molecule type" value="Genomic_DNA"/>
</dbReference>
<gene>
    <name evidence="3" type="ORF">BRADI_1g05230v3</name>
</gene>
<feature type="domain" description="BRCT" evidence="2">
    <location>
        <begin position="156"/>
        <end position="247"/>
    </location>
</feature>
<feature type="compositionally biased region" description="Gly residues" evidence="1">
    <location>
        <begin position="118"/>
        <end position="138"/>
    </location>
</feature>
<dbReference type="EnsemblPlants" id="KQK12666">
    <property type="protein sequence ID" value="KQK12666"/>
    <property type="gene ID" value="BRADI_1g05230v3"/>
</dbReference>
<proteinExistence type="predicted"/>
<evidence type="ECO:0000313" key="4">
    <source>
        <dbReference type="EnsemblPlants" id="KQK12666"/>
    </source>
</evidence>